<dbReference type="GO" id="GO:0019290">
    <property type="term" value="P:siderophore biosynthetic process"/>
    <property type="evidence" value="ECO:0007669"/>
    <property type="project" value="TreeGrafter"/>
</dbReference>
<dbReference type="EMBL" id="JACXTI010000002">
    <property type="protein sequence ID" value="MBD3701490.1"/>
    <property type="molecule type" value="Genomic_DNA"/>
</dbReference>
<evidence type="ECO:0000313" key="5">
    <source>
        <dbReference type="EMBL" id="MBD3716339.1"/>
    </source>
</evidence>
<dbReference type="SMART" id="SM00923">
    <property type="entry name" value="MbtH"/>
    <property type="match status" value="1"/>
</dbReference>
<dbReference type="Proteomes" id="UP000631473">
    <property type="component" value="Unassembled WGS sequence"/>
</dbReference>
<dbReference type="EMBL" id="JACXSW010000013">
    <property type="protein sequence ID" value="MBD3716339.1"/>
    <property type="molecule type" value="Genomic_DNA"/>
</dbReference>
<reference evidence="2" key="1">
    <citation type="submission" date="2020-07" db="EMBL/GenBank/DDBJ databases">
        <title>Clinical and genomic characterization of carbapenemase-producing Enterobacterales causing secondary infections during the COVID-19 crisis at a New York City hospital.</title>
        <authorList>
            <person name="Gomez-Simmonds A."/>
            <person name="Annavajhala M.K."/>
            <person name="Uhlemann A.-C."/>
        </authorList>
    </citation>
    <scope>NUCLEOTIDE SEQUENCE</scope>
    <source>
        <strain evidence="5">KP1827</strain>
        <strain evidence="3">NK1596</strain>
        <strain evidence="2">NK1597</strain>
        <strain evidence="4">NK1677</strain>
    </source>
</reference>
<evidence type="ECO:0000313" key="6">
    <source>
        <dbReference type="Proteomes" id="UP000631473"/>
    </source>
</evidence>
<dbReference type="EMBL" id="JACXTN010000001">
    <property type="protein sequence ID" value="MBD3709381.1"/>
    <property type="molecule type" value="Genomic_DNA"/>
</dbReference>
<dbReference type="Proteomes" id="UP000616340">
    <property type="component" value="Unassembled WGS sequence"/>
</dbReference>
<name>A0A927D8Q8_KLEPN</name>
<accession>A0A927D8Q8</accession>
<dbReference type="Proteomes" id="UP000639195">
    <property type="component" value="Unassembled WGS sequence"/>
</dbReference>
<gene>
    <name evidence="5" type="ORF">IE979_22590</name>
    <name evidence="3" type="ORF">IE990_00175</name>
    <name evidence="2" type="ORF">IE991_27905</name>
    <name evidence="4" type="ORF">IE996_13995</name>
</gene>
<dbReference type="PANTHER" id="PTHR38444">
    <property type="entry name" value="ENTEROBACTIN BIOSYNTHESIS PROTEIN YBDZ"/>
    <property type="match status" value="1"/>
</dbReference>
<dbReference type="AlphaFoldDB" id="A0A927D8Q8"/>
<dbReference type="InterPro" id="IPR038020">
    <property type="entry name" value="MbtH-like_sf"/>
</dbReference>
<organism evidence="2 6">
    <name type="scientific">Klebsiella pneumoniae</name>
    <dbReference type="NCBI Taxonomy" id="573"/>
    <lineage>
        <taxon>Bacteria</taxon>
        <taxon>Pseudomonadati</taxon>
        <taxon>Pseudomonadota</taxon>
        <taxon>Gammaproteobacteria</taxon>
        <taxon>Enterobacterales</taxon>
        <taxon>Enterobacteriaceae</taxon>
        <taxon>Klebsiella/Raoultella group</taxon>
        <taxon>Klebsiella</taxon>
        <taxon>Klebsiella pneumoniae complex</taxon>
    </lineage>
</organism>
<dbReference type="Pfam" id="PF03621">
    <property type="entry name" value="MbtH"/>
    <property type="match status" value="1"/>
</dbReference>
<dbReference type="InterPro" id="IPR005153">
    <property type="entry name" value="MbtH-like_dom"/>
</dbReference>
<dbReference type="Proteomes" id="UP000652007">
    <property type="component" value="Unassembled WGS sequence"/>
</dbReference>
<evidence type="ECO:0000313" key="4">
    <source>
        <dbReference type="EMBL" id="MBD3709381.1"/>
    </source>
</evidence>
<dbReference type="Gene3D" id="3.90.820.10">
    <property type="entry name" value="Structural Genomics, Unknown Function 30-nov-00 1gh9 Mol_id"/>
    <property type="match status" value="1"/>
</dbReference>
<protein>
    <submittedName>
        <fullName evidence="2">MbtH family NRPS accessory protein</fullName>
    </submittedName>
</protein>
<dbReference type="SUPFAM" id="SSF160582">
    <property type="entry name" value="MbtH-like"/>
    <property type="match status" value="1"/>
</dbReference>
<comment type="caution">
    <text evidence="2">The sequence shown here is derived from an EMBL/GenBank/DDBJ whole genome shotgun (WGS) entry which is preliminary data.</text>
</comment>
<dbReference type="PANTHER" id="PTHR38444:SF1">
    <property type="entry name" value="ENTEROBACTIN BIOSYNTHESIS PROTEIN YBDZ"/>
    <property type="match status" value="1"/>
</dbReference>
<feature type="domain" description="MbtH-like" evidence="1">
    <location>
        <begin position="5"/>
        <end position="55"/>
    </location>
</feature>
<evidence type="ECO:0000259" key="1">
    <source>
        <dbReference type="SMART" id="SM00923"/>
    </source>
</evidence>
<dbReference type="EMBL" id="JACXTH010000001">
    <property type="protein sequence ID" value="MBD3703917.1"/>
    <property type="molecule type" value="Genomic_DNA"/>
</dbReference>
<proteinExistence type="predicted"/>
<evidence type="ECO:0000313" key="2">
    <source>
        <dbReference type="EMBL" id="MBD3701490.1"/>
    </source>
</evidence>
<dbReference type="InterPro" id="IPR037407">
    <property type="entry name" value="MLP_fam"/>
</dbReference>
<sequence length="67" mass="7620">MQFSNPFDNPQGQFYILRNDQQQYSLWPAHCDLPAGWTVACPRSRPRPATPRLAANWSTLTPAHHAS</sequence>
<evidence type="ECO:0000313" key="3">
    <source>
        <dbReference type="EMBL" id="MBD3703917.1"/>
    </source>
</evidence>
<dbReference type="GO" id="GO:0005829">
    <property type="term" value="C:cytosol"/>
    <property type="evidence" value="ECO:0007669"/>
    <property type="project" value="TreeGrafter"/>
</dbReference>